<sequence length="149" mass="16495">MGTAFMIGVGAVKFWERTWSLRHASFSIIRESVKTVALAKCNFFLEYETRPCGFKGDTTQEEEFFKRHVHALFHVSKSAMVDSSVNDEGSNIRSNHGGLGLGRVLEGLKKQDTNIKAGYNRVDVVITYALFGGALLLEMISLLGALFST</sequence>
<dbReference type="EMBL" id="CAJGYO010000006">
    <property type="protein sequence ID" value="CAD6239769.1"/>
    <property type="molecule type" value="Genomic_DNA"/>
</dbReference>
<keyword evidence="3" id="KW-1185">Reference proteome</keyword>
<organism evidence="2 3">
    <name type="scientific">Miscanthus lutarioriparius</name>
    <dbReference type="NCBI Taxonomy" id="422564"/>
    <lineage>
        <taxon>Eukaryota</taxon>
        <taxon>Viridiplantae</taxon>
        <taxon>Streptophyta</taxon>
        <taxon>Embryophyta</taxon>
        <taxon>Tracheophyta</taxon>
        <taxon>Spermatophyta</taxon>
        <taxon>Magnoliopsida</taxon>
        <taxon>Liliopsida</taxon>
        <taxon>Poales</taxon>
        <taxon>Poaceae</taxon>
        <taxon>PACMAD clade</taxon>
        <taxon>Panicoideae</taxon>
        <taxon>Andropogonodae</taxon>
        <taxon>Andropogoneae</taxon>
        <taxon>Saccharinae</taxon>
        <taxon>Miscanthus</taxon>
    </lineage>
</organism>
<evidence type="ECO:0000313" key="3">
    <source>
        <dbReference type="Proteomes" id="UP000604825"/>
    </source>
</evidence>
<keyword evidence="1" id="KW-1133">Transmembrane helix</keyword>
<gene>
    <name evidence="2" type="ORF">NCGR_LOCUS26629</name>
</gene>
<reference evidence="2" key="1">
    <citation type="submission" date="2020-10" db="EMBL/GenBank/DDBJ databases">
        <authorList>
            <person name="Han B."/>
            <person name="Lu T."/>
            <person name="Zhao Q."/>
            <person name="Huang X."/>
            <person name="Zhao Y."/>
        </authorList>
    </citation>
    <scope>NUCLEOTIDE SEQUENCE</scope>
</reference>
<evidence type="ECO:0000256" key="1">
    <source>
        <dbReference type="SAM" id="Phobius"/>
    </source>
</evidence>
<dbReference type="AlphaFoldDB" id="A0A811PFG1"/>
<comment type="caution">
    <text evidence="2">The sequence shown here is derived from an EMBL/GenBank/DDBJ whole genome shotgun (WGS) entry which is preliminary data.</text>
</comment>
<evidence type="ECO:0000313" key="2">
    <source>
        <dbReference type="EMBL" id="CAD6239769.1"/>
    </source>
</evidence>
<feature type="transmembrane region" description="Helical" evidence="1">
    <location>
        <begin position="125"/>
        <end position="147"/>
    </location>
</feature>
<dbReference type="PANTHER" id="PTHR31325">
    <property type="entry name" value="OS01G0798800 PROTEIN-RELATED"/>
    <property type="match status" value="1"/>
</dbReference>
<keyword evidence="1" id="KW-0472">Membrane</keyword>
<dbReference type="Proteomes" id="UP000604825">
    <property type="component" value="Unassembled WGS sequence"/>
</dbReference>
<proteinExistence type="predicted"/>
<name>A0A811PFG1_9POAL</name>
<accession>A0A811PFG1</accession>
<keyword evidence="1" id="KW-0812">Transmembrane</keyword>
<protein>
    <submittedName>
        <fullName evidence="2">Uncharacterized protein</fullName>
    </submittedName>
</protein>